<dbReference type="InterPro" id="IPR041921">
    <property type="entry name" value="NuoE_N"/>
</dbReference>
<dbReference type="RefSeq" id="WP_138326203.1">
    <property type="nucleotide sequence ID" value="NZ_VCDI01000003.1"/>
</dbReference>
<feature type="binding site" evidence="10">
    <location>
        <position position="164"/>
    </location>
    <ligand>
        <name>[2Fe-2S] cluster</name>
        <dbReference type="ChEBI" id="CHEBI:190135"/>
    </ligand>
</feature>
<dbReference type="GO" id="GO:0098662">
    <property type="term" value="P:inorganic cation transmembrane transport"/>
    <property type="evidence" value="ECO:0007669"/>
    <property type="project" value="UniProtKB-ARBA"/>
</dbReference>
<gene>
    <name evidence="12" type="ORF">FE263_11980</name>
</gene>
<protein>
    <submittedName>
        <fullName evidence="12">NAD(P)H-dependent oxidoreductase subunit E</fullName>
    </submittedName>
</protein>
<dbReference type="GO" id="GO:1902494">
    <property type="term" value="C:catalytic complex"/>
    <property type="evidence" value="ECO:0007669"/>
    <property type="project" value="UniProtKB-ARBA"/>
</dbReference>
<dbReference type="GO" id="GO:0098796">
    <property type="term" value="C:membrane protein complex"/>
    <property type="evidence" value="ECO:0007669"/>
    <property type="project" value="UniProtKB-ARBA"/>
</dbReference>
<keyword evidence="7" id="KW-0520">NAD</keyword>
<dbReference type="GO" id="GO:0003954">
    <property type="term" value="F:NADH dehydrogenase activity"/>
    <property type="evidence" value="ECO:0007669"/>
    <property type="project" value="TreeGrafter"/>
</dbReference>
<evidence type="ECO:0000256" key="6">
    <source>
        <dbReference type="ARBA" id="ARBA00023014"/>
    </source>
</evidence>
<feature type="compositionally biased region" description="Basic and acidic residues" evidence="11">
    <location>
        <begin position="230"/>
        <end position="244"/>
    </location>
</feature>
<dbReference type="CDD" id="cd03064">
    <property type="entry name" value="TRX_Fd_NuoE"/>
    <property type="match status" value="1"/>
</dbReference>
<dbReference type="PANTHER" id="PTHR10371">
    <property type="entry name" value="NADH DEHYDROGENASE UBIQUINONE FLAVOPROTEIN 2, MITOCHONDRIAL"/>
    <property type="match status" value="1"/>
</dbReference>
<name>A0A5R9J5B0_9PROT</name>
<feature type="binding site" evidence="10">
    <location>
        <position position="123"/>
    </location>
    <ligand>
        <name>[2Fe-2S] cluster</name>
        <dbReference type="ChEBI" id="CHEBI:190135"/>
    </ligand>
</feature>
<dbReference type="InterPro" id="IPR042128">
    <property type="entry name" value="NuoE_dom"/>
</dbReference>
<dbReference type="OrthoDB" id="9807941at2"/>
<dbReference type="InterPro" id="IPR036249">
    <property type="entry name" value="Thioredoxin-like_sf"/>
</dbReference>
<evidence type="ECO:0000256" key="11">
    <source>
        <dbReference type="SAM" id="MobiDB-lite"/>
    </source>
</evidence>
<evidence type="ECO:0000256" key="5">
    <source>
        <dbReference type="ARBA" id="ARBA00023004"/>
    </source>
</evidence>
<dbReference type="GO" id="GO:0022890">
    <property type="term" value="F:inorganic cation transmembrane transporter activity"/>
    <property type="evidence" value="ECO:0007669"/>
    <property type="project" value="UniProtKB-ARBA"/>
</dbReference>
<dbReference type="FunFam" id="3.40.30.10:FF:000022">
    <property type="entry name" value="NADH dehydrogenase flavoprotein 2, mitochondrial"/>
    <property type="match status" value="1"/>
</dbReference>
<reference evidence="12 13" key="1">
    <citation type="submission" date="2019-05" db="EMBL/GenBank/DDBJ databases">
        <authorList>
            <person name="Pankratov T."/>
            <person name="Grouzdev D."/>
        </authorList>
    </citation>
    <scope>NUCLEOTIDE SEQUENCE [LARGE SCALE GENOMIC DNA]</scope>
    <source>
        <strain evidence="12 13">KEBCLARHB70R</strain>
    </source>
</reference>
<accession>A0A5R9J5B0</accession>
<dbReference type="EMBL" id="VCDI01000003">
    <property type="protein sequence ID" value="TLU72742.1"/>
    <property type="molecule type" value="Genomic_DNA"/>
</dbReference>
<evidence type="ECO:0000256" key="7">
    <source>
        <dbReference type="ARBA" id="ARBA00023027"/>
    </source>
</evidence>
<dbReference type="InterPro" id="IPR002023">
    <property type="entry name" value="NuoE-like"/>
</dbReference>
<dbReference type="Pfam" id="PF01257">
    <property type="entry name" value="2Fe-2S_thioredx"/>
    <property type="match status" value="1"/>
</dbReference>
<proteinExistence type="inferred from homology"/>
<comment type="similarity">
    <text evidence="1">Belongs to the complex I 24 kDa subunit family.</text>
</comment>
<evidence type="ECO:0000256" key="2">
    <source>
        <dbReference type="ARBA" id="ARBA00022714"/>
    </source>
</evidence>
<keyword evidence="13" id="KW-1185">Reference proteome</keyword>
<dbReference type="SUPFAM" id="SSF52833">
    <property type="entry name" value="Thioredoxin-like"/>
    <property type="match status" value="1"/>
</dbReference>
<dbReference type="NCBIfam" id="TIGR01958">
    <property type="entry name" value="nuoE_fam"/>
    <property type="match status" value="1"/>
</dbReference>
<keyword evidence="3 10" id="KW-0479">Metal-binding</keyword>
<evidence type="ECO:0000256" key="8">
    <source>
        <dbReference type="ARBA" id="ARBA00034078"/>
    </source>
</evidence>
<evidence type="ECO:0000256" key="10">
    <source>
        <dbReference type="PIRSR" id="PIRSR000216-1"/>
    </source>
</evidence>
<evidence type="ECO:0000313" key="13">
    <source>
        <dbReference type="Proteomes" id="UP000305654"/>
    </source>
</evidence>
<keyword evidence="6 10" id="KW-0411">Iron-sulfur</keyword>
<dbReference type="GO" id="GO:0051537">
    <property type="term" value="F:2 iron, 2 sulfur cluster binding"/>
    <property type="evidence" value="ECO:0007669"/>
    <property type="project" value="UniProtKB-KW"/>
</dbReference>
<dbReference type="GO" id="GO:0046872">
    <property type="term" value="F:metal ion binding"/>
    <property type="evidence" value="ECO:0007669"/>
    <property type="project" value="UniProtKB-KW"/>
</dbReference>
<feature type="region of interest" description="Disordered" evidence="11">
    <location>
        <begin position="1"/>
        <end position="28"/>
    </location>
</feature>
<evidence type="ECO:0000256" key="9">
    <source>
        <dbReference type="ARBA" id="ARBA00047712"/>
    </source>
</evidence>
<sequence>MSGHFSAENIGHGTPGHVPHDGASEQPSHFAFDEDSEAQIATALAKYPEGKQASAVMPMLFIAQKQMGRHTGSAWIPKVAMDIIAARLGMAPIRVYEVATFYLMFNRKPVGRYHLQVCTTTPCWLRGSADVVAAVKQAAGVRNWEEMSADGLFTMTEVECLGACVNAPILQVNDDYYEDLDGPRTVALIEALRRGDVPPPGSTIDRFGSEPIGGRTTLLDVPAREPAVAGHDDHGAPDPHGPEA</sequence>
<evidence type="ECO:0000256" key="3">
    <source>
        <dbReference type="ARBA" id="ARBA00022723"/>
    </source>
</evidence>
<dbReference type="GO" id="GO:0022804">
    <property type="term" value="F:active transmembrane transporter activity"/>
    <property type="evidence" value="ECO:0007669"/>
    <property type="project" value="UniProtKB-ARBA"/>
</dbReference>
<dbReference type="Gene3D" id="3.40.30.10">
    <property type="entry name" value="Glutaredoxin"/>
    <property type="match status" value="1"/>
</dbReference>
<dbReference type="PIRSF" id="PIRSF000216">
    <property type="entry name" value="NADH_DH_24kDa"/>
    <property type="match status" value="1"/>
</dbReference>
<organism evidence="12 13">
    <name type="scientific">Lichenicoccus roseus</name>
    <dbReference type="NCBI Taxonomy" id="2683649"/>
    <lineage>
        <taxon>Bacteria</taxon>
        <taxon>Pseudomonadati</taxon>
        <taxon>Pseudomonadota</taxon>
        <taxon>Alphaproteobacteria</taxon>
        <taxon>Acetobacterales</taxon>
        <taxon>Acetobacteraceae</taxon>
        <taxon>Lichenicoccus</taxon>
    </lineage>
</organism>
<keyword evidence="2 10" id="KW-0001">2Fe-2S</keyword>
<feature type="region of interest" description="Disordered" evidence="11">
    <location>
        <begin position="221"/>
        <end position="244"/>
    </location>
</feature>
<comment type="caution">
    <text evidence="12">The sequence shown here is derived from an EMBL/GenBank/DDBJ whole genome shotgun (WGS) entry which is preliminary data.</text>
</comment>
<feature type="binding site" evidence="10">
    <location>
        <position position="160"/>
    </location>
    <ligand>
        <name>[2Fe-2S] cluster</name>
        <dbReference type="ChEBI" id="CHEBI:190135"/>
    </ligand>
</feature>
<dbReference type="GO" id="GO:0008324">
    <property type="term" value="F:monoatomic cation transmembrane transporter activity"/>
    <property type="evidence" value="ECO:0007669"/>
    <property type="project" value="UniProtKB-ARBA"/>
</dbReference>
<evidence type="ECO:0000256" key="1">
    <source>
        <dbReference type="ARBA" id="ARBA00010643"/>
    </source>
</evidence>
<keyword evidence="5 10" id="KW-0408">Iron</keyword>
<evidence type="ECO:0000256" key="4">
    <source>
        <dbReference type="ARBA" id="ARBA00022967"/>
    </source>
</evidence>
<comment type="cofactor">
    <cofactor evidence="10">
        <name>[2Fe-2S] cluster</name>
        <dbReference type="ChEBI" id="CHEBI:190135"/>
    </cofactor>
    <text evidence="10">Binds 1 [2Fe-2S] cluster.</text>
</comment>
<dbReference type="FunFam" id="1.10.10.1590:FF:000001">
    <property type="entry name" value="NADH-quinone oxidoreductase subunit E"/>
    <property type="match status" value="1"/>
</dbReference>
<evidence type="ECO:0000313" key="12">
    <source>
        <dbReference type="EMBL" id="TLU72742.1"/>
    </source>
</evidence>
<comment type="cofactor">
    <cofactor evidence="8">
        <name>[2Fe-2S] cluster</name>
        <dbReference type="ChEBI" id="CHEBI:190135"/>
    </cofactor>
</comment>
<keyword evidence="4" id="KW-1278">Translocase</keyword>
<dbReference type="GO" id="GO:0031090">
    <property type="term" value="C:organelle membrane"/>
    <property type="evidence" value="ECO:0007669"/>
    <property type="project" value="UniProtKB-ARBA"/>
</dbReference>
<dbReference type="PROSITE" id="PS01099">
    <property type="entry name" value="COMPLEX1_24K"/>
    <property type="match status" value="1"/>
</dbReference>
<comment type="catalytic activity">
    <reaction evidence="9">
        <text>a quinone + NADH + 5 H(+)(in) = a quinol + NAD(+) + 4 H(+)(out)</text>
        <dbReference type="Rhea" id="RHEA:57888"/>
        <dbReference type="ChEBI" id="CHEBI:15378"/>
        <dbReference type="ChEBI" id="CHEBI:24646"/>
        <dbReference type="ChEBI" id="CHEBI:57540"/>
        <dbReference type="ChEBI" id="CHEBI:57945"/>
        <dbReference type="ChEBI" id="CHEBI:132124"/>
    </reaction>
</comment>
<dbReference type="Proteomes" id="UP000305654">
    <property type="component" value="Unassembled WGS sequence"/>
</dbReference>
<dbReference type="Gene3D" id="1.10.10.1590">
    <property type="entry name" value="NADH-quinone oxidoreductase subunit E"/>
    <property type="match status" value="1"/>
</dbReference>
<feature type="binding site" evidence="10">
    <location>
        <position position="118"/>
    </location>
    <ligand>
        <name>[2Fe-2S] cluster</name>
        <dbReference type="ChEBI" id="CHEBI:190135"/>
    </ligand>
</feature>
<dbReference type="PANTHER" id="PTHR10371:SF3">
    <property type="entry name" value="NADH DEHYDROGENASE [UBIQUINONE] FLAVOPROTEIN 2, MITOCHONDRIAL"/>
    <property type="match status" value="1"/>
</dbReference>
<dbReference type="GO" id="GO:0031967">
    <property type="term" value="C:organelle envelope"/>
    <property type="evidence" value="ECO:0007669"/>
    <property type="project" value="UniProtKB-ARBA"/>
</dbReference>
<dbReference type="AlphaFoldDB" id="A0A5R9J5B0"/>